<protein>
    <submittedName>
        <fullName evidence="1">Uncharacterized protein</fullName>
    </submittedName>
</protein>
<keyword evidence="2" id="KW-1185">Reference proteome</keyword>
<gene>
    <name evidence="1" type="ORF">NPIL_182201</name>
</gene>
<evidence type="ECO:0000313" key="2">
    <source>
        <dbReference type="Proteomes" id="UP000887013"/>
    </source>
</evidence>
<dbReference type="Proteomes" id="UP000887013">
    <property type="component" value="Unassembled WGS sequence"/>
</dbReference>
<comment type="caution">
    <text evidence="1">The sequence shown here is derived from an EMBL/GenBank/DDBJ whole genome shotgun (WGS) entry which is preliminary data.</text>
</comment>
<evidence type="ECO:0000313" key="1">
    <source>
        <dbReference type="EMBL" id="GFS70396.1"/>
    </source>
</evidence>
<sequence>MNKHLALVKQVLLNELMCHIMGSCPERLLVLSSRGASSPDRKPYPMNVDESLVKKVSWVVRSFGEEDCIDVSPCTRD</sequence>
<name>A0A8X6MP16_NEPPI</name>
<proteinExistence type="predicted"/>
<accession>A0A8X6MP16</accession>
<reference evidence="1" key="1">
    <citation type="submission" date="2020-08" db="EMBL/GenBank/DDBJ databases">
        <title>Multicomponent nature underlies the extraordinary mechanical properties of spider dragline silk.</title>
        <authorList>
            <person name="Kono N."/>
            <person name="Nakamura H."/>
            <person name="Mori M."/>
            <person name="Yoshida Y."/>
            <person name="Ohtoshi R."/>
            <person name="Malay A.D."/>
            <person name="Moran D.A.P."/>
            <person name="Tomita M."/>
            <person name="Numata K."/>
            <person name="Arakawa K."/>
        </authorList>
    </citation>
    <scope>NUCLEOTIDE SEQUENCE</scope>
</reference>
<dbReference type="EMBL" id="BMAW01049378">
    <property type="protein sequence ID" value="GFS70396.1"/>
    <property type="molecule type" value="Genomic_DNA"/>
</dbReference>
<organism evidence="1 2">
    <name type="scientific">Nephila pilipes</name>
    <name type="common">Giant wood spider</name>
    <name type="synonym">Nephila maculata</name>
    <dbReference type="NCBI Taxonomy" id="299642"/>
    <lineage>
        <taxon>Eukaryota</taxon>
        <taxon>Metazoa</taxon>
        <taxon>Ecdysozoa</taxon>
        <taxon>Arthropoda</taxon>
        <taxon>Chelicerata</taxon>
        <taxon>Arachnida</taxon>
        <taxon>Araneae</taxon>
        <taxon>Araneomorphae</taxon>
        <taxon>Entelegynae</taxon>
        <taxon>Araneoidea</taxon>
        <taxon>Nephilidae</taxon>
        <taxon>Nephila</taxon>
    </lineage>
</organism>
<dbReference type="AlphaFoldDB" id="A0A8X6MP16"/>